<proteinExistence type="inferred from homology"/>
<dbReference type="EMBL" id="CP151767">
    <property type="protein sequence ID" value="WZU69355.1"/>
    <property type="molecule type" value="Genomic_DNA"/>
</dbReference>
<evidence type="ECO:0000256" key="8">
    <source>
        <dbReference type="ARBA" id="ARBA00038436"/>
    </source>
</evidence>
<evidence type="ECO:0000256" key="2">
    <source>
        <dbReference type="ARBA" id="ARBA00022448"/>
    </source>
</evidence>
<evidence type="ECO:0000256" key="4">
    <source>
        <dbReference type="ARBA" id="ARBA00022519"/>
    </source>
</evidence>
<dbReference type="KEGG" id="yrh:AABB31_11200"/>
<keyword evidence="4 9" id="KW-0997">Cell inner membrane</keyword>
<name>A0AAN0MDR3_9RHOB</name>
<keyword evidence="7 9" id="KW-0472">Membrane</keyword>
<keyword evidence="5 9" id="KW-0812">Transmembrane</keyword>
<evidence type="ECO:0000313" key="11">
    <source>
        <dbReference type="EMBL" id="WZU69355.1"/>
    </source>
</evidence>
<dbReference type="InterPro" id="IPR007387">
    <property type="entry name" value="TRAP_DctQ"/>
</dbReference>
<dbReference type="PANTHER" id="PTHR35011">
    <property type="entry name" value="2,3-DIKETO-L-GULONATE TRAP TRANSPORTER SMALL PERMEASE PROTEIN YIAM"/>
    <property type="match status" value="1"/>
</dbReference>
<dbReference type="PANTHER" id="PTHR35011:SF10">
    <property type="entry name" value="TRAP TRANSPORTER SMALL PERMEASE PROTEIN"/>
    <property type="match status" value="1"/>
</dbReference>
<dbReference type="Pfam" id="PF04290">
    <property type="entry name" value="DctQ"/>
    <property type="match status" value="1"/>
</dbReference>
<feature type="transmembrane region" description="Helical" evidence="9">
    <location>
        <begin position="97"/>
        <end position="118"/>
    </location>
</feature>
<evidence type="ECO:0000313" key="12">
    <source>
        <dbReference type="Proteomes" id="UP001470809"/>
    </source>
</evidence>
<feature type="transmembrane region" description="Helical" evidence="9">
    <location>
        <begin position="58"/>
        <end position="76"/>
    </location>
</feature>
<evidence type="ECO:0000259" key="10">
    <source>
        <dbReference type="Pfam" id="PF04290"/>
    </source>
</evidence>
<feature type="transmembrane region" description="Helical" evidence="9">
    <location>
        <begin position="138"/>
        <end position="158"/>
    </location>
</feature>
<dbReference type="GO" id="GO:0022857">
    <property type="term" value="F:transmembrane transporter activity"/>
    <property type="evidence" value="ECO:0007669"/>
    <property type="project" value="UniProtKB-UniRule"/>
</dbReference>
<comment type="subcellular location">
    <subcellularLocation>
        <location evidence="1 9">Cell inner membrane</location>
        <topology evidence="1 9">Multi-pass membrane protein</topology>
    </subcellularLocation>
</comment>
<keyword evidence="3" id="KW-1003">Cell membrane</keyword>
<keyword evidence="12" id="KW-1185">Reference proteome</keyword>
<feature type="domain" description="Tripartite ATP-independent periplasmic transporters DctQ component" evidence="10">
    <location>
        <begin position="35"/>
        <end position="163"/>
    </location>
</feature>
<evidence type="ECO:0000256" key="3">
    <source>
        <dbReference type="ARBA" id="ARBA00022475"/>
    </source>
</evidence>
<dbReference type="AlphaFoldDB" id="A0AAN0MDR3"/>
<dbReference type="GO" id="GO:0005886">
    <property type="term" value="C:plasma membrane"/>
    <property type="evidence" value="ECO:0007669"/>
    <property type="project" value="UniProtKB-SubCell"/>
</dbReference>
<comment type="function">
    <text evidence="9">Part of the tripartite ATP-independent periplasmic (TRAP) transport system.</text>
</comment>
<feature type="transmembrane region" description="Helical" evidence="9">
    <location>
        <begin position="21"/>
        <end position="46"/>
    </location>
</feature>
<dbReference type="InterPro" id="IPR055348">
    <property type="entry name" value="DctQ"/>
</dbReference>
<evidence type="ECO:0000256" key="5">
    <source>
        <dbReference type="ARBA" id="ARBA00022692"/>
    </source>
</evidence>
<keyword evidence="2 9" id="KW-0813">Transport</keyword>
<organism evidence="11 12">
    <name type="scientific">Yoonia rhodophyticola</name>
    <dbReference type="NCBI Taxonomy" id="3137370"/>
    <lineage>
        <taxon>Bacteria</taxon>
        <taxon>Pseudomonadati</taxon>
        <taxon>Pseudomonadota</taxon>
        <taxon>Alphaproteobacteria</taxon>
        <taxon>Rhodobacterales</taxon>
        <taxon>Paracoccaceae</taxon>
        <taxon>Yoonia</taxon>
    </lineage>
</organism>
<reference evidence="11 12" key="2">
    <citation type="submission" date="2024-08" db="EMBL/GenBank/DDBJ databases">
        <title>Phylogenomic analyses of a clade within the roseobacter group suggest taxonomic reassignments of species of the genera Aestuariivita, Citreicella, Loktanella, Nautella, Pelagibaca, Ruegeria, Thalassobius, Thiobacimonas and Tropicibacter, and the proposal o.</title>
        <authorList>
            <person name="Jeon C.O."/>
        </authorList>
    </citation>
    <scope>NUCLEOTIDE SEQUENCE [LARGE SCALE GENOMIC DNA]</scope>
    <source>
        <strain evidence="11 12">SS1-5</strain>
    </source>
</reference>
<evidence type="ECO:0000256" key="9">
    <source>
        <dbReference type="RuleBase" id="RU369079"/>
    </source>
</evidence>
<protein>
    <recommendedName>
        <fullName evidence="9">TRAP transporter small permease protein</fullName>
    </recommendedName>
</protein>
<gene>
    <name evidence="11" type="ORF">AABB31_11200</name>
</gene>
<evidence type="ECO:0000256" key="6">
    <source>
        <dbReference type="ARBA" id="ARBA00022989"/>
    </source>
</evidence>
<dbReference type="Proteomes" id="UP001470809">
    <property type="component" value="Chromosome"/>
</dbReference>
<accession>A0AAN0MDR3</accession>
<dbReference type="RefSeq" id="WP_342078647.1">
    <property type="nucleotide sequence ID" value="NZ_CP151767.2"/>
</dbReference>
<comment type="similarity">
    <text evidence="8 9">Belongs to the TRAP transporter small permease family.</text>
</comment>
<evidence type="ECO:0000256" key="7">
    <source>
        <dbReference type="ARBA" id="ARBA00023136"/>
    </source>
</evidence>
<dbReference type="GO" id="GO:0015740">
    <property type="term" value="P:C4-dicarboxylate transport"/>
    <property type="evidence" value="ECO:0007669"/>
    <property type="project" value="TreeGrafter"/>
</dbReference>
<evidence type="ECO:0000256" key="1">
    <source>
        <dbReference type="ARBA" id="ARBA00004429"/>
    </source>
</evidence>
<comment type="subunit">
    <text evidence="9">The complex comprises the extracytoplasmic solute receptor protein and the two transmembrane proteins.</text>
</comment>
<reference evidence="12" key="1">
    <citation type="submission" date="2024-04" db="EMBL/GenBank/DDBJ databases">
        <title>Phylogenomic analyses of a clade within the roseobacter group suggest taxonomic reassignments of species of the genera Aestuariivita, Citreicella, Loktanella, Nautella, Pelagibaca, Ruegeria, Thalassobius, Thiobacimonas and Tropicibacter, and the proposal o.</title>
        <authorList>
            <person name="Jeon C.O."/>
        </authorList>
    </citation>
    <scope>NUCLEOTIDE SEQUENCE [LARGE SCALE GENOMIC DNA]</scope>
    <source>
        <strain evidence="12">SS1-5</strain>
    </source>
</reference>
<sequence length="177" mass="18850">MSAPATPPRPHAQRLLDQFGHLFVLVGAIGILVLLALTAIGVFWRYVLNDPIFGLQDLVSMTSAVVVACAVAYGAISNTHITVNIMPAHFGRPVRRVTDVVARGIGVTVLGLSAFALVKKAGCGLACGQITGNLNIAHGPFYLTLAAAMGFFALYQLVQLWAGLMHWRDEDPNEAIS</sequence>
<keyword evidence="6 9" id="KW-1133">Transmembrane helix</keyword>